<evidence type="ECO:0000259" key="2">
    <source>
        <dbReference type="Pfam" id="PF02543"/>
    </source>
</evidence>
<reference evidence="5" key="6">
    <citation type="submission" date="2011-05" db="EMBL/GenBank/DDBJ databases">
        <title>Complete sequence of Collimonas fungivorans Ter331.</title>
        <authorList>
            <person name="Leveau J.H."/>
        </authorList>
    </citation>
    <scope>NUCLEOTIDE SEQUENCE [LARGE SCALE GENOMIC DNA]</scope>
    <source>
        <strain evidence="5">Ter331</strain>
    </source>
</reference>
<evidence type="ECO:0000256" key="1">
    <source>
        <dbReference type="ARBA" id="ARBA00006129"/>
    </source>
</evidence>
<dbReference type="EMBL" id="CP002745">
    <property type="protein sequence ID" value="AEK63133.1"/>
    <property type="molecule type" value="Genomic_DNA"/>
</dbReference>
<name>G0AAB9_COLFT</name>
<reference evidence="4 5" key="1">
    <citation type="journal article" date="2004" name="Environ. Microbiol.">
        <title>Phylogeny-function analysis of (meta)genomic libraries: screening for expression of ribosomal RNA genes by large-insert library fluorescent in situ hybridization (LIL-FISH).</title>
        <authorList>
            <person name="Leveau J.H."/>
            <person name="Gerards S."/>
            <person name="de Boer W."/>
            <person name="van Veen J.A."/>
        </authorList>
    </citation>
    <scope>NUCLEOTIDE SEQUENCE [LARGE SCALE GENOMIC DNA]</scope>
    <source>
        <strain evidence="4 5">Ter331</strain>
    </source>
</reference>
<evidence type="ECO:0000313" key="5">
    <source>
        <dbReference type="Proteomes" id="UP000008392"/>
    </source>
</evidence>
<sequence>MAKTGIVIGPASCTPLFKTGDWHDQLSQAAAAALEHRARVQEKNARHQETRSLYLQITAAAMISWGISARSHDAALAVFADGTLVFAGHAERYSKIKNDSELAPGLVADALAYGEPGQIVWYERPWLKKTRQMLAGQWQEIRKTENIARYLSRYLTSRPISFTGHHLSHAAAGYYTSPFRDATIIVLDAIGEWQTYTIWEATGTQLKLRFSQRYPHSVGLWYSAMTQRCGFKPNEEEYILMGLSAFGDPLKYYDRIKADFFVWQQGHPSIRLRHNLHRGCRWWAPEVTDVENIAAATQRIYEDILLHASRFACKTLPSRNLVLMGGCALNCVANRRLADSGDWGDIWVMPCPGDAGSSIGCVLATMQEFVHWPGPFLGHRIDGAYPVAPALRRLTAGEVVGIANGRAEFGPRALGNRSLLADPRIADSQSKVNAIKQRERFRPFAPAIIVEMATDYFDMGVPSSPYMQFTARCRQPEQFPGIVHVDGTSRVQTVTATDNPGFYALLREFHHATGCPMLLNTSLNVKGEPLVNDRHDAARFAITYGVPVFCDGTEEKPGPPVTATRSDPTLLFSYNP</sequence>
<dbReference type="InterPro" id="IPR031730">
    <property type="entry name" value="Carbam_trans_C"/>
</dbReference>
<keyword evidence="4" id="KW-0808">Transferase</keyword>
<reference evidence="4 5" key="3">
    <citation type="journal article" date="2008" name="FEMS Microbiol. Ecol.">
        <title>Identification and characterization of genes underlying chitinolysis in Collimonas fungivorans Ter331.</title>
        <authorList>
            <person name="Fritsche K."/>
            <person name="de Boer W."/>
            <person name="Gerards S."/>
            <person name="van den Berg M."/>
            <person name="van Veen J.A."/>
            <person name="Leveau J.H."/>
        </authorList>
    </citation>
    <scope>NUCLEOTIDE SEQUENCE [LARGE SCALE GENOMIC DNA]</scope>
    <source>
        <strain evidence="4 5">Ter331</strain>
    </source>
</reference>
<keyword evidence="5" id="KW-1185">Reference proteome</keyword>
<reference evidence="4 5" key="5">
    <citation type="journal article" date="2011" name="ISME J.">
        <title>Dual transcriptional profiling of a bacterial/fungal confrontation: Collimonas fungivorans versus Aspergillus niger.</title>
        <authorList>
            <person name="Mela F."/>
            <person name="Fritsche K."/>
            <person name="de Boer W."/>
            <person name="van Veen J.A."/>
            <person name="de Graaff L.H."/>
            <person name="van den Berg M."/>
            <person name="Leveau J.H."/>
        </authorList>
    </citation>
    <scope>NUCLEOTIDE SEQUENCE [LARGE SCALE GENOMIC DNA]</scope>
    <source>
        <strain evidence="4 5">Ter331</strain>
    </source>
</reference>
<comment type="similarity">
    <text evidence="1">Belongs to the NodU/CmcH family.</text>
</comment>
<accession>G0AAB9</accession>
<dbReference type="HOGENOM" id="CLU_014411_2_0_4"/>
<dbReference type="CDD" id="cd24033">
    <property type="entry name" value="ASKHA_NBD_NodU_CmcH-like_N"/>
    <property type="match status" value="1"/>
</dbReference>
<protein>
    <submittedName>
        <fullName evidence="4">Nodulation protein</fullName>
        <ecNumber evidence="4">2.1.3.-</ecNumber>
    </submittedName>
</protein>
<reference evidence="4 5" key="4">
    <citation type="journal article" date="2010" name="Environ. Microbiol.">
        <title>The bacterial genus Collimonas: mycophagy, weathering and other adaptive solutions to life in oligotrophic soil environments.</title>
        <authorList>
            <person name="Leveau J.H."/>
            <person name="Uroz S."/>
            <person name="de Boer W."/>
        </authorList>
    </citation>
    <scope>NUCLEOTIDE SEQUENCE [LARGE SCALE GENOMIC DNA]</scope>
    <source>
        <strain evidence="4 5">Ter331</strain>
    </source>
</reference>
<dbReference type="Pfam" id="PF02543">
    <property type="entry name" value="Carbam_trans_N"/>
    <property type="match status" value="1"/>
</dbReference>
<proteinExistence type="inferred from homology"/>
<reference evidence="4 5" key="2">
    <citation type="journal article" date="2006" name="J. Microbiol. Methods">
        <title>Genomic flank-sequencing of plasposon insertion sites for rapid identification of functional genes.</title>
        <authorList>
            <person name="Leveau J.H."/>
            <person name="Gerards S."/>
            <person name="Fritsche K."/>
            <person name="Zondag G."/>
            <person name="van Veen J.A."/>
        </authorList>
    </citation>
    <scope>NUCLEOTIDE SEQUENCE [LARGE SCALE GENOMIC DNA]</scope>
    <source>
        <strain evidence="4 5">Ter331</strain>
    </source>
</reference>
<dbReference type="AlphaFoldDB" id="G0AAB9"/>
<dbReference type="PANTHER" id="PTHR34847">
    <property type="entry name" value="NODULATION PROTEIN U"/>
    <property type="match status" value="1"/>
</dbReference>
<dbReference type="InterPro" id="IPR003696">
    <property type="entry name" value="Carbtransf_dom"/>
</dbReference>
<dbReference type="EC" id="2.1.3.-" evidence="4"/>
<evidence type="ECO:0000259" key="3">
    <source>
        <dbReference type="Pfam" id="PF16861"/>
    </source>
</evidence>
<dbReference type="InterPro" id="IPR043129">
    <property type="entry name" value="ATPase_NBD"/>
</dbReference>
<dbReference type="InterPro" id="IPR051338">
    <property type="entry name" value="NodU/CmcH_Carbamoyltrnsfr"/>
</dbReference>
<dbReference type="KEGG" id="cfu:CFU_3309"/>
<feature type="domain" description="Carbamoyltransferase C-terminal" evidence="3">
    <location>
        <begin position="393"/>
        <end position="544"/>
    </location>
</feature>
<dbReference type="Proteomes" id="UP000008392">
    <property type="component" value="Chromosome"/>
</dbReference>
<dbReference type="STRING" id="1005048.CFU_3309"/>
<evidence type="ECO:0000313" key="4">
    <source>
        <dbReference type="EMBL" id="AEK63133.1"/>
    </source>
</evidence>
<dbReference type="Gene3D" id="3.30.420.40">
    <property type="match status" value="2"/>
</dbReference>
<gene>
    <name evidence="4" type="ordered locus">CFU_3309</name>
</gene>
<organism evidence="4 5">
    <name type="scientific">Collimonas fungivorans (strain Ter331)</name>
    <dbReference type="NCBI Taxonomy" id="1005048"/>
    <lineage>
        <taxon>Bacteria</taxon>
        <taxon>Pseudomonadati</taxon>
        <taxon>Pseudomonadota</taxon>
        <taxon>Betaproteobacteria</taxon>
        <taxon>Burkholderiales</taxon>
        <taxon>Oxalobacteraceae</taxon>
        <taxon>Collimonas</taxon>
    </lineage>
</organism>
<dbReference type="PANTHER" id="PTHR34847:SF1">
    <property type="entry name" value="NODULATION PROTEIN U"/>
    <property type="match status" value="1"/>
</dbReference>
<dbReference type="Gene3D" id="3.90.870.20">
    <property type="entry name" value="Carbamoyltransferase, C-terminal domain"/>
    <property type="match status" value="1"/>
</dbReference>
<dbReference type="eggNOG" id="COG2192">
    <property type="taxonomic scope" value="Bacteria"/>
</dbReference>
<feature type="domain" description="Carbamoyltransferase" evidence="2">
    <location>
        <begin position="155"/>
        <end position="361"/>
    </location>
</feature>
<dbReference type="SUPFAM" id="SSF53067">
    <property type="entry name" value="Actin-like ATPase domain"/>
    <property type="match status" value="1"/>
</dbReference>
<dbReference type="Pfam" id="PF16861">
    <property type="entry name" value="Carbam_trans_C"/>
    <property type="match status" value="1"/>
</dbReference>
<dbReference type="InterPro" id="IPR038152">
    <property type="entry name" value="Carbam_trans_C_sf"/>
</dbReference>
<dbReference type="GO" id="GO:0016740">
    <property type="term" value="F:transferase activity"/>
    <property type="evidence" value="ECO:0007669"/>
    <property type="project" value="UniProtKB-KW"/>
</dbReference>